<keyword evidence="2" id="KW-1185">Reference proteome</keyword>
<evidence type="ECO:0000313" key="1">
    <source>
        <dbReference type="EMBL" id="MFC5517886.1"/>
    </source>
</evidence>
<accession>A0ABW0PZY3</accession>
<protein>
    <submittedName>
        <fullName evidence="1">DUF2750 domain-containing protein</fullName>
    </submittedName>
</protein>
<gene>
    <name evidence="1" type="ORF">ACFPP9_19055</name>
</gene>
<proteinExistence type="predicted"/>
<dbReference type="Proteomes" id="UP001596150">
    <property type="component" value="Unassembled WGS sequence"/>
</dbReference>
<dbReference type="RefSeq" id="WP_266345274.1">
    <property type="nucleotide sequence ID" value="NZ_JAPKNH010000007.1"/>
</dbReference>
<sequence length="128" mass="14007">MKVNAKQMEAVLALPGPRRFEHFVKVVGDWQQVWGLYRDGWALTAVEDNASVFPLWPAKEYAQICAAGEWAGHEPSAISLDTLMDELLPALKHDGVLVGVFFTPSGKGVTVPTEELAAALGVELQNYQ</sequence>
<dbReference type="EMBL" id="JBHSML010000012">
    <property type="protein sequence ID" value="MFC5517886.1"/>
    <property type="molecule type" value="Genomic_DNA"/>
</dbReference>
<dbReference type="Pfam" id="PF11042">
    <property type="entry name" value="DUF2750"/>
    <property type="match status" value="1"/>
</dbReference>
<comment type="caution">
    <text evidence="1">The sequence shown here is derived from an EMBL/GenBank/DDBJ whole genome shotgun (WGS) entry which is preliminary data.</text>
</comment>
<evidence type="ECO:0000313" key="2">
    <source>
        <dbReference type="Proteomes" id="UP001596150"/>
    </source>
</evidence>
<name>A0ABW0PZY3_9HYPH</name>
<dbReference type="InterPro" id="IPR021284">
    <property type="entry name" value="DUF2750"/>
</dbReference>
<organism evidence="1 2">
    <name type="scientific">Kaistia terrae</name>
    <dbReference type="NCBI Taxonomy" id="537017"/>
    <lineage>
        <taxon>Bacteria</taxon>
        <taxon>Pseudomonadati</taxon>
        <taxon>Pseudomonadota</taxon>
        <taxon>Alphaproteobacteria</taxon>
        <taxon>Hyphomicrobiales</taxon>
        <taxon>Kaistiaceae</taxon>
        <taxon>Kaistia</taxon>
    </lineage>
</organism>
<reference evidence="2" key="1">
    <citation type="journal article" date="2019" name="Int. J. Syst. Evol. Microbiol.">
        <title>The Global Catalogue of Microorganisms (GCM) 10K type strain sequencing project: providing services to taxonomists for standard genome sequencing and annotation.</title>
        <authorList>
            <consortium name="The Broad Institute Genomics Platform"/>
            <consortium name="The Broad Institute Genome Sequencing Center for Infectious Disease"/>
            <person name="Wu L."/>
            <person name="Ma J."/>
        </authorList>
    </citation>
    <scope>NUCLEOTIDE SEQUENCE [LARGE SCALE GENOMIC DNA]</scope>
    <source>
        <strain evidence="2">KACC 12633</strain>
    </source>
</reference>